<proteinExistence type="predicted"/>
<dbReference type="Proteomes" id="UP000653002">
    <property type="component" value="Unassembled WGS sequence"/>
</dbReference>
<accession>A0A8I0L2M0</accession>
<comment type="caution">
    <text evidence="1">The sequence shown here is derived from an EMBL/GenBank/DDBJ whole genome shotgun (WGS) entry which is preliminary data.</text>
</comment>
<dbReference type="AlphaFoldDB" id="A0A8I0L2M0"/>
<reference evidence="1" key="1">
    <citation type="submission" date="2020-01" db="EMBL/GenBank/DDBJ databases">
        <authorList>
            <person name="Richard D."/>
        </authorList>
    </citation>
    <scope>NUCLEOTIDE SEQUENCE</scope>
    <source>
        <strain evidence="1">JP541</strain>
    </source>
</reference>
<name>A0A8I0L2M0_XANCI</name>
<evidence type="ECO:0000313" key="1">
    <source>
        <dbReference type="EMBL" id="MBD4337030.1"/>
    </source>
</evidence>
<feature type="non-terminal residue" evidence="1">
    <location>
        <position position="82"/>
    </location>
</feature>
<evidence type="ECO:0000313" key="2">
    <source>
        <dbReference type="Proteomes" id="UP000653002"/>
    </source>
</evidence>
<organism evidence="1 2">
    <name type="scientific">Xanthomonas citri pv. citri</name>
    <dbReference type="NCBI Taxonomy" id="611301"/>
    <lineage>
        <taxon>Bacteria</taxon>
        <taxon>Pseudomonadati</taxon>
        <taxon>Pseudomonadota</taxon>
        <taxon>Gammaproteobacteria</taxon>
        <taxon>Lysobacterales</taxon>
        <taxon>Lysobacteraceae</taxon>
        <taxon>Xanthomonas</taxon>
    </lineage>
</organism>
<sequence>MSEFPYETKDITIDIHLVATTQNDMRLLHSILHEALPTRGYIRPYFNDLEEWDKGRIAPTGNLFIEIGNFYDHPDESHGLLE</sequence>
<protein>
    <submittedName>
        <fullName evidence="1">Uncharacterized protein</fullName>
    </submittedName>
</protein>
<gene>
    <name evidence="1" type="ORF">GUH15_13360</name>
</gene>
<dbReference type="EMBL" id="JAABFR010001103">
    <property type="protein sequence ID" value="MBD4337030.1"/>
    <property type="molecule type" value="Genomic_DNA"/>
</dbReference>